<evidence type="ECO:0000256" key="2">
    <source>
        <dbReference type="ARBA" id="ARBA00010617"/>
    </source>
</evidence>
<organism evidence="7 8">
    <name type="scientific">Lentithecium fluviatile CBS 122367</name>
    <dbReference type="NCBI Taxonomy" id="1168545"/>
    <lineage>
        <taxon>Eukaryota</taxon>
        <taxon>Fungi</taxon>
        <taxon>Dikarya</taxon>
        <taxon>Ascomycota</taxon>
        <taxon>Pezizomycotina</taxon>
        <taxon>Dothideomycetes</taxon>
        <taxon>Pleosporomycetidae</taxon>
        <taxon>Pleosporales</taxon>
        <taxon>Massarineae</taxon>
        <taxon>Lentitheciaceae</taxon>
        <taxon>Lentithecium</taxon>
    </lineage>
</organism>
<dbReference type="GO" id="GO:0004497">
    <property type="term" value="F:monooxygenase activity"/>
    <property type="evidence" value="ECO:0007669"/>
    <property type="project" value="UniProtKB-KW"/>
</dbReference>
<dbReference type="GO" id="GO:0016705">
    <property type="term" value="F:oxidoreductase activity, acting on paired donors, with incorporation or reduction of molecular oxygen"/>
    <property type="evidence" value="ECO:0007669"/>
    <property type="project" value="InterPro"/>
</dbReference>
<evidence type="ECO:0000256" key="4">
    <source>
        <dbReference type="ARBA" id="ARBA00023002"/>
    </source>
</evidence>
<dbReference type="Proteomes" id="UP000799291">
    <property type="component" value="Unassembled WGS sequence"/>
</dbReference>
<dbReference type="Pfam" id="PF00067">
    <property type="entry name" value="p450"/>
    <property type="match status" value="1"/>
</dbReference>
<keyword evidence="4" id="KW-0560">Oxidoreductase</keyword>
<dbReference type="SUPFAM" id="SSF48264">
    <property type="entry name" value="Cytochrome P450"/>
    <property type="match status" value="1"/>
</dbReference>
<sequence>MVVALYRLSQTPGKLPRLEEELAVAMPDASQLVPWGMLETLLYLSAVIKEALRMAYGTASRLIRSAVSMAVMHLCQHPDIFDEPEKFEPERWIHKNKPTDLFAYAELCLVLAAIVRRFDLTLHDTDFSDVESVCDALMPMPKPDSKGVRVMVS</sequence>
<dbReference type="GO" id="GO:0020037">
    <property type="term" value="F:heme binding"/>
    <property type="evidence" value="ECO:0007669"/>
    <property type="project" value="InterPro"/>
</dbReference>
<evidence type="ECO:0000256" key="6">
    <source>
        <dbReference type="ARBA" id="ARBA00023033"/>
    </source>
</evidence>
<dbReference type="AlphaFoldDB" id="A0A6G1IDN2"/>
<dbReference type="EMBL" id="MU005636">
    <property type="protein sequence ID" value="KAF2676347.1"/>
    <property type="molecule type" value="Genomic_DNA"/>
</dbReference>
<comment type="similarity">
    <text evidence="2">Belongs to the cytochrome P450 family.</text>
</comment>
<dbReference type="GO" id="GO:0005506">
    <property type="term" value="F:iron ion binding"/>
    <property type="evidence" value="ECO:0007669"/>
    <property type="project" value="InterPro"/>
</dbReference>
<dbReference type="InterPro" id="IPR036396">
    <property type="entry name" value="Cyt_P450_sf"/>
</dbReference>
<dbReference type="Gene3D" id="1.10.630.10">
    <property type="entry name" value="Cytochrome P450"/>
    <property type="match status" value="1"/>
</dbReference>
<keyword evidence="6" id="KW-0503">Monooxygenase</keyword>
<keyword evidence="5" id="KW-0408">Iron</keyword>
<dbReference type="InterPro" id="IPR001128">
    <property type="entry name" value="Cyt_P450"/>
</dbReference>
<name>A0A6G1IDN2_9PLEO</name>
<dbReference type="PANTHER" id="PTHR24305:SF157">
    <property type="entry name" value="N-ACETYLTRYPTOPHAN 6-HYDROXYLASE IVOC-RELATED"/>
    <property type="match status" value="1"/>
</dbReference>
<dbReference type="InterPro" id="IPR050121">
    <property type="entry name" value="Cytochrome_P450_monoxygenase"/>
</dbReference>
<proteinExistence type="inferred from homology"/>
<evidence type="ECO:0000313" key="7">
    <source>
        <dbReference type="EMBL" id="KAF2676347.1"/>
    </source>
</evidence>
<dbReference type="OrthoDB" id="3945418at2759"/>
<protein>
    <submittedName>
        <fullName evidence="7">Cytochrome P450</fullName>
    </submittedName>
</protein>
<evidence type="ECO:0000256" key="5">
    <source>
        <dbReference type="ARBA" id="ARBA00023004"/>
    </source>
</evidence>
<dbReference type="PANTHER" id="PTHR24305">
    <property type="entry name" value="CYTOCHROME P450"/>
    <property type="match status" value="1"/>
</dbReference>
<accession>A0A6G1IDN2</accession>
<keyword evidence="8" id="KW-1185">Reference proteome</keyword>
<evidence type="ECO:0000256" key="3">
    <source>
        <dbReference type="ARBA" id="ARBA00022723"/>
    </source>
</evidence>
<comment type="cofactor">
    <cofactor evidence="1">
        <name>heme</name>
        <dbReference type="ChEBI" id="CHEBI:30413"/>
    </cofactor>
</comment>
<reference evidence="7" key="1">
    <citation type="journal article" date="2020" name="Stud. Mycol.">
        <title>101 Dothideomycetes genomes: a test case for predicting lifestyles and emergence of pathogens.</title>
        <authorList>
            <person name="Haridas S."/>
            <person name="Albert R."/>
            <person name="Binder M."/>
            <person name="Bloem J."/>
            <person name="Labutti K."/>
            <person name="Salamov A."/>
            <person name="Andreopoulos B."/>
            <person name="Baker S."/>
            <person name="Barry K."/>
            <person name="Bills G."/>
            <person name="Bluhm B."/>
            <person name="Cannon C."/>
            <person name="Castanera R."/>
            <person name="Culley D."/>
            <person name="Daum C."/>
            <person name="Ezra D."/>
            <person name="Gonzalez J."/>
            <person name="Henrissat B."/>
            <person name="Kuo A."/>
            <person name="Liang C."/>
            <person name="Lipzen A."/>
            <person name="Lutzoni F."/>
            <person name="Magnuson J."/>
            <person name="Mondo S."/>
            <person name="Nolan M."/>
            <person name="Ohm R."/>
            <person name="Pangilinan J."/>
            <person name="Park H.-J."/>
            <person name="Ramirez L."/>
            <person name="Alfaro M."/>
            <person name="Sun H."/>
            <person name="Tritt A."/>
            <person name="Yoshinaga Y."/>
            <person name="Zwiers L.-H."/>
            <person name="Turgeon B."/>
            <person name="Goodwin S."/>
            <person name="Spatafora J."/>
            <person name="Crous P."/>
            <person name="Grigoriev I."/>
        </authorList>
    </citation>
    <scope>NUCLEOTIDE SEQUENCE</scope>
    <source>
        <strain evidence="7">CBS 122367</strain>
    </source>
</reference>
<gene>
    <name evidence="7" type="ORF">K458DRAFT_397079</name>
</gene>
<keyword evidence="3" id="KW-0479">Metal-binding</keyword>
<evidence type="ECO:0000313" key="8">
    <source>
        <dbReference type="Proteomes" id="UP000799291"/>
    </source>
</evidence>
<evidence type="ECO:0000256" key="1">
    <source>
        <dbReference type="ARBA" id="ARBA00001971"/>
    </source>
</evidence>